<dbReference type="EMBL" id="UINC01218417">
    <property type="protein sequence ID" value="SVE45428.1"/>
    <property type="molecule type" value="Genomic_DNA"/>
</dbReference>
<keyword evidence="1" id="KW-1133">Transmembrane helix</keyword>
<feature type="non-terminal residue" evidence="2">
    <location>
        <position position="1"/>
    </location>
</feature>
<proteinExistence type="predicted"/>
<evidence type="ECO:0008006" key="3">
    <source>
        <dbReference type="Google" id="ProtNLM"/>
    </source>
</evidence>
<organism evidence="2">
    <name type="scientific">marine metagenome</name>
    <dbReference type="NCBI Taxonomy" id="408172"/>
    <lineage>
        <taxon>unclassified sequences</taxon>
        <taxon>metagenomes</taxon>
        <taxon>ecological metagenomes</taxon>
    </lineage>
</organism>
<feature type="transmembrane region" description="Helical" evidence="1">
    <location>
        <begin position="93"/>
        <end position="113"/>
    </location>
</feature>
<accession>A0A383DNJ9</accession>
<evidence type="ECO:0000256" key="1">
    <source>
        <dbReference type="SAM" id="Phobius"/>
    </source>
</evidence>
<reference evidence="2" key="1">
    <citation type="submission" date="2018-05" db="EMBL/GenBank/DDBJ databases">
        <authorList>
            <person name="Lanie J.A."/>
            <person name="Ng W.-L."/>
            <person name="Kazmierczak K.M."/>
            <person name="Andrzejewski T.M."/>
            <person name="Davidsen T.M."/>
            <person name="Wayne K.J."/>
            <person name="Tettelin H."/>
            <person name="Glass J.I."/>
            <person name="Rusch D."/>
            <person name="Podicherti R."/>
            <person name="Tsui H.-C.T."/>
            <person name="Winkler M.E."/>
        </authorList>
    </citation>
    <scope>NUCLEOTIDE SEQUENCE</scope>
</reference>
<dbReference type="AlphaFoldDB" id="A0A383DNJ9"/>
<protein>
    <recommendedName>
        <fullName evidence="3">YtkA-like domain-containing protein</fullName>
    </recommendedName>
</protein>
<evidence type="ECO:0000313" key="2">
    <source>
        <dbReference type="EMBL" id="SVE45428.1"/>
    </source>
</evidence>
<gene>
    <name evidence="2" type="ORF">METZ01_LOCUS498282</name>
</gene>
<keyword evidence="1" id="KW-0812">Transmembrane</keyword>
<sequence length="124" mass="13645">VGNVHMSLVVTRLDDNEDVNNAIVTVAGESQAPEILTIGPFQASQTPPLLNWYDLTIVLPTPGEWAFVANIQEGDSATEFAFNLSVQEGSLDWGLIIVFISAMPLLISIAWYARSLKRRNVARF</sequence>
<keyword evidence="1" id="KW-0472">Membrane</keyword>
<name>A0A383DNJ9_9ZZZZ</name>